<reference evidence="1 2" key="1">
    <citation type="submission" date="2018-07" db="EMBL/GenBank/DDBJ databases">
        <title>Genomic Encyclopedia of Type Strains, Phase IV (KMG-IV): sequencing the most valuable type-strain genomes for metagenomic binning, comparative biology and taxonomic classification.</title>
        <authorList>
            <person name="Goeker M."/>
        </authorList>
    </citation>
    <scope>NUCLEOTIDE SEQUENCE [LARGE SCALE GENOMIC DNA]</scope>
    <source>
        <strain evidence="1 2">DSM 103736</strain>
    </source>
</reference>
<gene>
    <name evidence="1" type="ORF">C8D90_10299</name>
</gene>
<dbReference type="EMBL" id="QRAP01000002">
    <property type="protein sequence ID" value="RDK95624.1"/>
    <property type="molecule type" value="Genomic_DNA"/>
</dbReference>
<dbReference type="PANTHER" id="PTHR36849">
    <property type="entry name" value="CYTOPLASMIC PROTEIN-RELATED"/>
    <property type="match status" value="1"/>
</dbReference>
<dbReference type="OrthoDB" id="9790745at2"/>
<dbReference type="Proteomes" id="UP000254848">
    <property type="component" value="Unassembled WGS sequence"/>
</dbReference>
<accession>A0A370R123</accession>
<evidence type="ECO:0000313" key="2">
    <source>
        <dbReference type="Proteomes" id="UP000254848"/>
    </source>
</evidence>
<protein>
    <submittedName>
        <fullName evidence="1">Uncharacterized protein YeaO (DUF488 family)</fullName>
    </submittedName>
</protein>
<organism evidence="1 2">
    <name type="scientific">Enterobacillus tribolii</name>
    <dbReference type="NCBI Taxonomy" id="1487935"/>
    <lineage>
        <taxon>Bacteria</taxon>
        <taxon>Pseudomonadati</taxon>
        <taxon>Pseudomonadota</taxon>
        <taxon>Gammaproteobacteria</taxon>
        <taxon>Enterobacterales</taxon>
        <taxon>Hafniaceae</taxon>
        <taxon>Enterobacillus</taxon>
    </lineage>
</organism>
<dbReference type="Pfam" id="PF22752">
    <property type="entry name" value="DUF488-N3i"/>
    <property type="match status" value="1"/>
</dbReference>
<sequence length="123" mass="14011">MTNLIQLARVYDVHAPFPPNTFLTDRLWPRGISKERLSGAEWLKNVAPSDTLRRAFHAGMDSWAQFIARYRAELDANEAAWRGLLDILRSGGSITLLYGSKDTRHNQAVVLRDYLTEKLAAKR</sequence>
<name>A0A370R123_9GAMM</name>
<dbReference type="PANTHER" id="PTHR36849:SF1">
    <property type="entry name" value="CYTOPLASMIC PROTEIN"/>
    <property type="match status" value="1"/>
</dbReference>
<dbReference type="InterPro" id="IPR052552">
    <property type="entry name" value="YeaO-like"/>
</dbReference>
<dbReference type="AlphaFoldDB" id="A0A370R123"/>
<proteinExistence type="predicted"/>
<comment type="caution">
    <text evidence="1">The sequence shown here is derived from an EMBL/GenBank/DDBJ whole genome shotgun (WGS) entry which is preliminary data.</text>
</comment>
<keyword evidence="2" id="KW-1185">Reference proteome</keyword>
<evidence type="ECO:0000313" key="1">
    <source>
        <dbReference type="EMBL" id="RDK95624.1"/>
    </source>
</evidence>
<dbReference type="RefSeq" id="WP_115457373.1">
    <property type="nucleotide sequence ID" value="NZ_QRAP01000002.1"/>
</dbReference>